<name>A0A812KQW7_9DINO</name>
<comment type="caution">
    <text evidence="1">The sequence shown here is derived from an EMBL/GenBank/DDBJ whole genome shotgun (WGS) entry which is preliminary data.</text>
</comment>
<dbReference type="Proteomes" id="UP000604046">
    <property type="component" value="Unassembled WGS sequence"/>
</dbReference>
<keyword evidence="2" id="KW-1185">Reference proteome</keyword>
<organism evidence="1 2">
    <name type="scientific">Symbiodinium natans</name>
    <dbReference type="NCBI Taxonomy" id="878477"/>
    <lineage>
        <taxon>Eukaryota</taxon>
        <taxon>Sar</taxon>
        <taxon>Alveolata</taxon>
        <taxon>Dinophyceae</taxon>
        <taxon>Suessiales</taxon>
        <taxon>Symbiodiniaceae</taxon>
        <taxon>Symbiodinium</taxon>
    </lineage>
</organism>
<dbReference type="EMBL" id="CAJNDS010000793">
    <property type="protein sequence ID" value="CAE7234643.1"/>
    <property type="molecule type" value="Genomic_DNA"/>
</dbReference>
<evidence type="ECO:0000313" key="1">
    <source>
        <dbReference type="EMBL" id="CAE7234643.1"/>
    </source>
</evidence>
<sequence length="147" mass="16182">MLVCARSHRRYRSANHCSVSRIRRSSPTTCNSRASCMPGDIARRQSGHHRLLVCLLGGVPPDVCTDCIPLCHDSNVCSVLAYGYRHYVMYVQHPFLCNQPPVARFPAFPGQVTPHLGAGARECLAQLRGGARGRRDTCGVELSVHAR</sequence>
<evidence type="ECO:0000313" key="2">
    <source>
        <dbReference type="Proteomes" id="UP000604046"/>
    </source>
</evidence>
<gene>
    <name evidence="1" type="ORF">SNAT2548_LOCUS9926</name>
</gene>
<protein>
    <submittedName>
        <fullName evidence="1">Uncharacterized protein</fullName>
    </submittedName>
</protein>
<proteinExistence type="predicted"/>
<dbReference type="AlphaFoldDB" id="A0A812KQW7"/>
<reference evidence="1" key="1">
    <citation type="submission" date="2021-02" db="EMBL/GenBank/DDBJ databases">
        <authorList>
            <person name="Dougan E. K."/>
            <person name="Rhodes N."/>
            <person name="Thang M."/>
            <person name="Chan C."/>
        </authorList>
    </citation>
    <scope>NUCLEOTIDE SEQUENCE</scope>
</reference>
<accession>A0A812KQW7</accession>